<proteinExistence type="predicted"/>
<feature type="domain" description="DUF659" evidence="1">
    <location>
        <begin position="83"/>
        <end position="196"/>
    </location>
</feature>
<dbReference type="Pfam" id="PF04937">
    <property type="entry name" value="DUF659"/>
    <property type="match status" value="1"/>
</dbReference>
<dbReference type="STRING" id="945553.A0A0D2P672"/>
<name>A0A0D2P672_HYPSF</name>
<dbReference type="Proteomes" id="UP000054270">
    <property type="component" value="Unassembled WGS sequence"/>
</dbReference>
<gene>
    <name evidence="2" type="ORF">HYPSUDRAFT_133188</name>
</gene>
<protein>
    <recommendedName>
        <fullName evidence="1">DUF659 domain-containing protein</fullName>
    </recommendedName>
</protein>
<accession>A0A0D2P672</accession>
<dbReference type="InterPro" id="IPR007021">
    <property type="entry name" value="DUF659"/>
</dbReference>
<dbReference type="OrthoDB" id="2423954at2759"/>
<reference evidence="3" key="1">
    <citation type="submission" date="2014-04" db="EMBL/GenBank/DDBJ databases">
        <title>Evolutionary Origins and Diversification of the Mycorrhizal Mutualists.</title>
        <authorList>
            <consortium name="DOE Joint Genome Institute"/>
            <consortium name="Mycorrhizal Genomics Consortium"/>
            <person name="Kohler A."/>
            <person name="Kuo A."/>
            <person name="Nagy L.G."/>
            <person name="Floudas D."/>
            <person name="Copeland A."/>
            <person name="Barry K.W."/>
            <person name="Cichocki N."/>
            <person name="Veneault-Fourrey C."/>
            <person name="LaButti K."/>
            <person name="Lindquist E.A."/>
            <person name="Lipzen A."/>
            <person name="Lundell T."/>
            <person name="Morin E."/>
            <person name="Murat C."/>
            <person name="Riley R."/>
            <person name="Ohm R."/>
            <person name="Sun H."/>
            <person name="Tunlid A."/>
            <person name="Henrissat B."/>
            <person name="Grigoriev I.V."/>
            <person name="Hibbett D.S."/>
            <person name="Martin F."/>
        </authorList>
    </citation>
    <scope>NUCLEOTIDE SEQUENCE [LARGE SCALE GENOMIC DNA]</scope>
    <source>
        <strain evidence="3">FD-334 SS-4</strain>
    </source>
</reference>
<sequence>MPLRRSSRSSRPLNAPYTTWDASKQKGFETKIAKLTASAGLPLSWVDNPIWTAFLEEYVPLAQPFDRKALTNRIIPKLAAELREKAKSEAAGNFATVQADGWTGLNHRHLVAFMITANKKVYTVRVYDTSVERKTAENFLRLLEEAVKEVEEKWKCKVIAVVTDASGECRKARQDFVKKYPWIVVLDCFAHQVWSILF</sequence>
<dbReference type="AlphaFoldDB" id="A0A0D2P672"/>
<dbReference type="EMBL" id="KN817528">
    <property type="protein sequence ID" value="KJA26429.1"/>
    <property type="molecule type" value="Genomic_DNA"/>
</dbReference>
<dbReference type="InterPro" id="IPR012337">
    <property type="entry name" value="RNaseH-like_sf"/>
</dbReference>
<organism evidence="2 3">
    <name type="scientific">Hypholoma sublateritium (strain FD-334 SS-4)</name>
    <dbReference type="NCBI Taxonomy" id="945553"/>
    <lineage>
        <taxon>Eukaryota</taxon>
        <taxon>Fungi</taxon>
        <taxon>Dikarya</taxon>
        <taxon>Basidiomycota</taxon>
        <taxon>Agaricomycotina</taxon>
        <taxon>Agaricomycetes</taxon>
        <taxon>Agaricomycetidae</taxon>
        <taxon>Agaricales</taxon>
        <taxon>Agaricineae</taxon>
        <taxon>Strophariaceae</taxon>
        <taxon>Hypholoma</taxon>
    </lineage>
</organism>
<evidence type="ECO:0000313" key="3">
    <source>
        <dbReference type="Proteomes" id="UP000054270"/>
    </source>
</evidence>
<evidence type="ECO:0000313" key="2">
    <source>
        <dbReference type="EMBL" id="KJA26429.1"/>
    </source>
</evidence>
<keyword evidence="3" id="KW-1185">Reference proteome</keyword>
<dbReference type="OMA" id="AFMITAN"/>
<dbReference type="SUPFAM" id="SSF53098">
    <property type="entry name" value="Ribonuclease H-like"/>
    <property type="match status" value="1"/>
</dbReference>
<evidence type="ECO:0000259" key="1">
    <source>
        <dbReference type="Pfam" id="PF04937"/>
    </source>
</evidence>